<dbReference type="PROSITE" id="PS00211">
    <property type="entry name" value="ABC_TRANSPORTER_1"/>
    <property type="match status" value="1"/>
</dbReference>
<evidence type="ECO:0000256" key="5">
    <source>
        <dbReference type="ARBA" id="ARBA00022741"/>
    </source>
</evidence>
<evidence type="ECO:0000256" key="2">
    <source>
        <dbReference type="ARBA" id="ARBA00005814"/>
    </source>
</evidence>
<dbReference type="Pfam" id="PF01061">
    <property type="entry name" value="ABC2_membrane"/>
    <property type="match status" value="1"/>
</dbReference>
<organism evidence="11">
    <name type="scientific">Sesamum radiatum</name>
    <name type="common">Black benniseed</name>
    <dbReference type="NCBI Taxonomy" id="300843"/>
    <lineage>
        <taxon>Eukaryota</taxon>
        <taxon>Viridiplantae</taxon>
        <taxon>Streptophyta</taxon>
        <taxon>Embryophyta</taxon>
        <taxon>Tracheophyta</taxon>
        <taxon>Spermatophyta</taxon>
        <taxon>Magnoliopsida</taxon>
        <taxon>eudicotyledons</taxon>
        <taxon>Gunneridae</taxon>
        <taxon>Pentapetalae</taxon>
        <taxon>asterids</taxon>
        <taxon>lamiids</taxon>
        <taxon>Lamiales</taxon>
        <taxon>Pedaliaceae</taxon>
        <taxon>Sesamum</taxon>
    </lineage>
</organism>
<dbReference type="EMBL" id="JACGWJ010000016">
    <property type="protein sequence ID" value="KAL0360343.1"/>
    <property type="molecule type" value="Genomic_DNA"/>
</dbReference>
<evidence type="ECO:0000256" key="3">
    <source>
        <dbReference type="ARBA" id="ARBA00022448"/>
    </source>
</evidence>
<dbReference type="GO" id="GO:0005524">
    <property type="term" value="F:ATP binding"/>
    <property type="evidence" value="ECO:0007669"/>
    <property type="project" value="UniProtKB-KW"/>
</dbReference>
<evidence type="ECO:0000256" key="4">
    <source>
        <dbReference type="ARBA" id="ARBA00022692"/>
    </source>
</evidence>
<evidence type="ECO:0000256" key="9">
    <source>
        <dbReference type="SAM" id="Phobius"/>
    </source>
</evidence>
<dbReference type="PANTHER" id="PTHR48041:SF66">
    <property type="entry name" value="ABC TRANSPORTER G FAMILY MEMBER 22-LIKE ISOFORM X1"/>
    <property type="match status" value="1"/>
</dbReference>
<keyword evidence="6" id="KW-0067">ATP-binding</keyword>
<keyword evidence="4 9" id="KW-0812">Transmembrane</keyword>
<comment type="subcellular location">
    <subcellularLocation>
        <location evidence="1">Membrane</location>
        <topology evidence="1">Multi-pass membrane protein</topology>
    </subcellularLocation>
</comment>
<dbReference type="InterPro" id="IPR003439">
    <property type="entry name" value="ABC_transporter-like_ATP-bd"/>
</dbReference>
<reference evidence="11" key="2">
    <citation type="journal article" date="2024" name="Plant">
        <title>Genomic evolution and insights into agronomic trait innovations of Sesamum species.</title>
        <authorList>
            <person name="Miao H."/>
            <person name="Wang L."/>
            <person name="Qu L."/>
            <person name="Liu H."/>
            <person name="Sun Y."/>
            <person name="Le M."/>
            <person name="Wang Q."/>
            <person name="Wei S."/>
            <person name="Zheng Y."/>
            <person name="Lin W."/>
            <person name="Duan Y."/>
            <person name="Cao H."/>
            <person name="Xiong S."/>
            <person name="Wang X."/>
            <person name="Wei L."/>
            <person name="Li C."/>
            <person name="Ma Q."/>
            <person name="Ju M."/>
            <person name="Zhao R."/>
            <person name="Li G."/>
            <person name="Mu C."/>
            <person name="Tian Q."/>
            <person name="Mei H."/>
            <person name="Zhang T."/>
            <person name="Gao T."/>
            <person name="Zhang H."/>
        </authorList>
    </citation>
    <scope>NUCLEOTIDE SEQUENCE</scope>
    <source>
        <strain evidence="11">G02</strain>
    </source>
</reference>
<dbReference type="InterPro" id="IPR003593">
    <property type="entry name" value="AAA+_ATPase"/>
</dbReference>
<feature type="transmembrane region" description="Helical" evidence="9">
    <location>
        <begin position="659"/>
        <end position="677"/>
    </location>
</feature>
<keyword evidence="7 9" id="KW-1133">Transmembrane helix</keyword>
<accession>A0AAW2PXV9</accession>
<dbReference type="InterPro" id="IPR027417">
    <property type="entry name" value="P-loop_NTPase"/>
</dbReference>
<protein>
    <submittedName>
        <fullName evidence="11">ABC transporter G family member 22</fullName>
    </submittedName>
</protein>
<dbReference type="InterPro" id="IPR013525">
    <property type="entry name" value="ABC2_TM"/>
</dbReference>
<evidence type="ECO:0000259" key="10">
    <source>
        <dbReference type="PROSITE" id="PS50893"/>
    </source>
</evidence>
<dbReference type="GO" id="GO:0140359">
    <property type="term" value="F:ABC-type transporter activity"/>
    <property type="evidence" value="ECO:0007669"/>
    <property type="project" value="InterPro"/>
</dbReference>
<gene>
    <name evidence="11" type="ORF">Sradi_3718800</name>
</gene>
<dbReference type="FunFam" id="3.40.50.300:FF:000337">
    <property type="entry name" value="ABC transporter G family member 22"/>
    <property type="match status" value="1"/>
</dbReference>
<keyword evidence="3" id="KW-0813">Transport</keyword>
<dbReference type="PROSITE" id="PS50893">
    <property type="entry name" value="ABC_TRANSPORTER_2"/>
    <property type="match status" value="1"/>
</dbReference>
<dbReference type="Pfam" id="PF00005">
    <property type="entry name" value="ABC_tran"/>
    <property type="match status" value="1"/>
</dbReference>
<dbReference type="GO" id="GO:0016020">
    <property type="term" value="C:membrane"/>
    <property type="evidence" value="ECO:0007669"/>
    <property type="project" value="UniProtKB-SubCell"/>
</dbReference>
<feature type="transmembrane region" description="Helical" evidence="9">
    <location>
        <begin position="734"/>
        <end position="752"/>
    </location>
</feature>
<dbReference type="SUPFAM" id="SSF52540">
    <property type="entry name" value="P-loop containing nucleoside triphosphate hydrolases"/>
    <property type="match status" value="1"/>
</dbReference>
<evidence type="ECO:0000256" key="6">
    <source>
        <dbReference type="ARBA" id="ARBA00022840"/>
    </source>
</evidence>
<dbReference type="SMART" id="SM00382">
    <property type="entry name" value="AAA"/>
    <property type="match status" value="1"/>
</dbReference>
<evidence type="ECO:0000256" key="7">
    <source>
        <dbReference type="ARBA" id="ARBA00022989"/>
    </source>
</evidence>
<comment type="similarity">
    <text evidence="2">Belongs to the ABC transporter superfamily. ABCG family. Eye pigment precursor importer (TC 3.A.1.204) subfamily.</text>
</comment>
<evidence type="ECO:0000256" key="8">
    <source>
        <dbReference type="ARBA" id="ARBA00023136"/>
    </source>
</evidence>
<dbReference type="InterPro" id="IPR017871">
    <property type="entry name" value="ABC_transporter-like_CS"/>
</dbReference>
<dbReference type="InterPro" id="IPR043926">
    <property type="entry name" value="ABCG_dom"/>
</dbReference>
<dbReference type="CDD" id="cd03213">
    <property type="entry name" value="ABCG_EPDR"/>
    <property type="match status" value="1"/>
</dbReference>
<reference evidence="11" key="1">
    <citation type="submission" date="2020-06" db="EMBL/GenBank/DDBJ databases">
        <authorList>
            <person name="Li T."/>
            <person name="Hu X."/>
            <person name="Zhang T."/>
            <person name="Song X."/>
            <person name="Zhang H."/>
            <person name="Dai N."/>
            <person name="Sheng W."/>
            <person name="Hou X."/>
            <person name="Wei L."/>
        </authorList>
    </citation>
    <scope>NUCLEOTIDE SEQUENCE</scope>
    <source>
        <strain evidence="11">G02</strain>
        <tissue evidence="11">Leaf</tissue>
    </source>
</reference>
<feature type="transmembrane region" description="Helical" evidence="9">
    <location>
        <begin position="600"/>
        <end position="620"/>
    </location>
</feature>
<feature type="transmembrane region" description="Helical" evidence="9">
    <location>
        <begin position="550"/>
        <end position="571"/>
    </location>
</feature>
<dbReference type="Gene3D" id="3.40.50.300">
    <property type="entry name" value="P-loop containing nucleotide triphosphate hydrolases"/>
    <property type="match status" value="1"/>
</dbReference>
<dbReference type="InterPro" id="IPR050352">
    <property type="entry name" value="ABCG_transporters"/>
</dbReference>
<name>A0AAW2PXV9_SESRA</name>
<keyword evidence="5" id="KW-0547">Nucleotide-binding</keyword>
<sequence>MSSSSVQGVNVFFPFCELHIGATWQFGGITAPMENKVVIDLSENFAKIDEAGLFENAATDSTSAYYVKNMELAEKEDDVMTRRTLVKMRSFDLNKESQKEKPMRKTKSFSSHLLLNIDELINRVAGSFEGTSAFLSNSHSDDEIRFLSSIYESSLPPESASSLTDEEDSDSCSWRKIQIEPPFRIYLKFEDVNHKVKLKGNRNSGVEKSILQGVSGSVCPGEVLALMGPSGGGKTTLLNVLSGRVKNTGGTITYNDQLYTKSLKHRIGFVLQDDIAFPHLTVRETLTYSALLRLPNTLSREQKKERAMSVISELGLERCQNTMIGGTFVRGVSGGERKRVCIGNEILLNPSLLFLDEPTSGLDSTTALRIIQMLRNIAQAGKTVVTTIHQPSSRLFSKFDKLILLSNGCSLYFGKASEAMLYFSSIGCSPLTAMTPAEFLIDLANGNIKDKSIPSELEDKFLPGGERFEYKDGGPSPGDVHEYLLGAYELRASNMEKIRIGRPVIITQNKRNVEECGATWSAQFSILFQRGLKERRHEYLSTLRVVQAGLLFFISVFWAFFPVFTAIFTFPQERTMLAKERSVGMYKLSAYLIARNTSDLPLDLLLPIVFLTIIYFMVGLKLTFPAFFLTLLSIFLSIIAAQGLGLAIGAAFMDVKKATTLASVTVMAFMLSGGFFVKKVPPFMSWIRYVSLNYHTYRLLLKIQYSCVGGPSRSVICDSDFIKAERLGHGATEAGAILAMIIGYRMLTYILLRRMKLRNEA</sequence>
<dbReference type="AlphaFoldDB" id="A0AAW2PXV9"/>
<evidence type="ECO:0000313" key="11">
    <source>
        <dbReference type="EMBL" id="KAL0360343.1"/>
    </source>
</evidence>
<dbReference type="Pfam" id="PF19055">
    <property type="entry name" value="ABC2_membrane_7"/>
    <property type="match status" value="1"/>
</dbReference>
<evidence type="ECO:0000256" key="1">
    <source>
        <dbReference type="ARBA" id="ARBA00004141"/>
    </source>
</evidence>
<proteinExistence type="inferred from homology"/>
<feature type="transmembrane region" description="Helical" evidence="9">
    <location>
        <begin position="626"/>
        <end position="652"/>
    </location>
</feature>
<comment type="caution">
    <text evidence="11">The sequence shown here is derived from an EMBL/GenBank/DDBJ whole genome shotgun (WGS) entry which is preliminary data.</text>
</comment>
<feature type="domain" description="ABC transporter" evidence="10">
    <location>
        <begin position="187"/>
        <end position="432"/>
    </location>
</feature>
<keyword evidence="8 9" id="KW-0472">Membrane</keyword>
<dbReference type="PANTHER" id="PTHR48041">
    <property type="entry name" value="ABC TRANSPORTER G FAMILY MEMBER 28"/>
    <property type="match status" value="1"/>
</dbReference>
<dbReference type="GO" id="GO:0016887">
    <property type="term" value="F:ATP hydrolysis activity"/>
    <property type="evidence" value="ECO:0007669"/>
    <property type="project" value="InterPro"/>
</dbReference>